<dbReference type="InterPro" id="IPR051685">
    <property type="entry name" value="Ycf3/AcsC/BcsC/TPR_MFPF"/>
</dbReference>
<dbReference type="PROSITE" id="PS50293">
    <property type="entry name" value="TPR_REGION"/>
    <property type="match status" value="1"/>
</dbReference>
<dbReference type="Pfam" id="PF00515">
    <property type="entry name" value="TPR_1"/>
    <property type="match status" value="1"/>
</dbReference>
<evidence type="ECO:0000256" key="1">
    <source>
        <dbReference type="ARBA" id="ARBA00022737"/>
    </source>
</evidence>
<keyword evidence="2 3" id="KW-0802">TPR repeat</keyword>
<keyword evidence="6" id="KW-1185">Reference proteome</keyword>
<feature type="repeat" description="TPR" evidence="3">
    <location>
        <begin position="430"/>
        <end position="463"/>
    </location>
</feature>
<keyword evidence="4" id="KW-0472">Membrane</keyword>
<dbReference type="SUPFAM" id="SSF48452">
    <property type="entry name" value="TPR-like"/>
    <property type="match status" value="1"/>
</dbReference>
<evidence type="ECO:0000256" key="4">
    <source>
        <dbReference type="SAM" id="Phobius"/>
    </source>
</evidence>
<dbReference type="RefSeq" id="WP_073008116.1">
    <property type="nucleotide sequence ID" value="NZ_FQZO01000004.1"/>
</dbReference>
<dbReference type="PANTHER" id="PTHR44943">
    <property type="entry name" value="CELLULOSE SYNTHASE OPERON PROTEIN C"/>
    <property type="match status" value="1"/>
</dbReference>
<dbReference type="EMBL" id="FQZO01000004">
    <property type="protein sequence ID" value="SHJ36705.1"/>
    <property type="molecule type" value="Genomic_DNA"/>
</dbReference>
<dbReference type="SMART" id="SM00028">
    <property type="entry name" value="TPR"/>
    <property type="match status" value="2"/>
</dbReference>
<dbReference type="PANTHER" id="PTHR44943:SF8">
    <property type="entry name" value="TPR REPEAT-CONTAINING PROTEIN MJ0263"/>
    <property type="match status" value="1"/>
</dbReference>
<protein>
    <submittedName>
        <fullName evidence="5">Collagenase</fullName>
    </submittedName>
</protein>
<dbReference type="STRING" id="1121298.SAMN05444401_2924"/>
<accession>A0A1M6IQL6</accession>
<organism evidence="5 6">
    <name type="scientific">Clostridium amylolyticum</name>
    <dbReference type="NCBI Taxonomy" id="1121298"/>
    <lineage>
        <taxon>Bacteria</taxon>
        <taxon>Bacillati</taxon>
        <taxon>Bacillota</taxon>
        <taxon>Clostridia</taxon>
        <taxon>Eubacteriales</taxon>
        <taxon>Clostridiaceae</taxon>
        <taxon>Clostridium</taxon>
    </lineage>
</organism>
<gene>
    <name evidence="5" type="ORF">SAMN05444401_2924</name>
</gene>
<feature type="transmembrane region" description="Helical" evidence="4">
    <location>
        <begin position="7"/>
        <end position="30"/>
    </location>
</feature>
<dbReference type="Gene3D" id="1.25.40.10">
    <property type="entry name" value="Tetratricopeptide repeat domain"/>
    <property type="match status" value="1"/>
</dbReference>
<dbReference type="InterPro" id="IPR011990">
    <property type="entry name" value="TPR-like_helical_dom_sf"/>
</dbReference>
<evidence type="ECO:0000313" key="6">
    <source>
        <dbReference type="Proteomes" id="UP000184080"/>
    </source>
</evidence>
<dbReference type="PROSITE" id="PS50005">
    <property type="entry name" value="TPR"/>
    <property type="match status" value="2"/>
</dbReference>
<keyword evidence="1" id="KW-0677">Repeat</keyword>
<evidence type="ECO:0000256" key="2">
    <source>
        <dbReference type="ARBA" id="ARBA00022803"/>
    </source>
</evidence>
<reference evidence="5 6" key="1">
    <citation type="submission" date="2016-11" db="EMBL/GenBank/DDBJ databases">
        <authorList>
            <person name="Jaros S."/>
            <person name="Januszkiewicz K."/>
            <person name="Wedrychowicz H."/>
        </authorList>
    </citation>
    <scope>NUCLEOTIDE SEQUENCE [LARGE SCALE GENOMIC DNA]</scope>
    <source>
        <strain evidence="5 6">DSM 21864</strain>
    </source>
</reference>
<evidence type="ECO:0000313" key="5">
    <source>
        <dbReference type="EMBL" id="SHJ36705.1"/>
    </source>
</evidence>
<dbReference type="AlphaFoldDB" id="A0A1M6IQL6"/>
<proteinExistence type="predicted"/>
<keyword evidence="4" id="KW-0812">Transmembrane</keyword>
<feature type="transmembrane region" description="Helical" evidence="4">
    <location>
        <begin position="36"/>
        <end position="57"/>
    </location>
</feature>
<dbReference type="Proteomes" id="UP000184080">
    <property type="component" value="Unassembled WGS sequence"/>
</dbReference>
<dbReference type="OrthoDB" id="1938041at2"/>
<keyword evidence="4" id="KW-1133">Transmembrane helix</keyword>
<evidence type="ECO:0000256" key="3">
    <source>
        <dbReference type="PROSITE-ProRule" id="PRU00339"/>
    </source>
</evidence>
<sequence length="567" mass="65572">MKVLKYLVVSSVLIIFTALMYTSVIFFLTFENIINLYYVCVILFFIFIIYIITRIIFNKKKILIYKESTGAMILIFMVILVNINLGFISLFALTTLEKTDLNSNLYNVAKNTKASKFYYDSFNVEIYNNVKLIYGESSKLGITVVKNYIDNIEEDCERVLDKVSLQALTLKLHYNEENFKNISQELKGFSGVYFTNTLTKENTIGMLVKDSYSDILAINSKTSEFKKILRHEYVHYYFHMFSEYNKINLNSIPLWFSEGSAEYIGEAADKFNGTFPNTIIPLNSISTKEGWVNYSNKGYNVYNQGYFAIYNLVLLKGEQVIKNILIKASMVSFEDAFSEEVGMTIKEFEELLVKQTEDNISSYADRVKTQMVHAQPFNETRILALETYLQENPENINAYMDLGVMYERNKKYKEALKCCEKAVNINPYDAVIWNNIGLASLMIQDNEKAEKAFKNVIMLDPCNSSAYRKLAEILLLTSVDDAVKILEEATQVDNSSELKSVLESYRRLQEGIKKEEPLKEYFKFLTGNSVSVASRKLAIIDKILNDYYDTNCIYKYEIIKLREKLQE</sequence>
<feature type="repeat" description="TPR" evidence="3">
    <location>
        <begin position="396"/>
        <end position="429"/>
    </location>
</feature>
<feature type="transmembrane region" description="Helical" evidence="4">
    <location>
        <begin position="69"/>
        <end position="93"/>
    </location>
</feature>
<name>A0A1M6IQL6_9CLOT</name>
<dbReference type="InterPro" id="IPR019734">
    <property type="entry name" value="TPR_rpt"/>
</dbReference>